<proteinExistence type="predicted"/>
<sequence length="423" mass="49748">MSLFAFKCGYYLPLTYKSINNRYRFISNYFSHVFHVAFDKHLKDNEAFKMIMSKTIDVDQYKRYKLNKSLPESVTIDDIINDMQKSRFLIRPPYQRSEVLNVQKASYLLESIMLGIQIPPIFIYKRNNKVKEVIDGQQRLLTILGFLGKSYIDENGNFSLSQKDRFKLIKLRILSELNGKNIDTLDEKYIDKIYDFPIDIVEIEQEQNPDFNEIDLFLRLNTKPYPIKENTFEMWNAYADKDIIMAIKALTEKYVGVVFRAKDSRMKNEELVTSLAYIDFKLSREHSCITDVLNVYKRYGRISARIIKKESITRTLSDVSNSNPLTFLQSVKNIEVFAKKVLALIDNDSSKMNGLFSHKRKGTQCKTDQNFYFLWVMLKNITIEDICNRKREIFSKISYKFSILQNTPEDYTVEMFLTDLGSI</sequence>
<gene>
    <name evidence="2" type="ORF">CDQ84_18790</name>
</gene>
<name>A0A2K2F6Z7_9CLOT</name>
<dbReference type="Pfam" id="PF03235">
    <property type="entry name" value="GmrSD_N"/>
    <property type="match status" value="1"/>
</dbReference>
<evidence type="ECO:0000259" key="1">
    <source>
        <dbReference type="Pfam" id="PF03235"/>
    </source>
</evidence>
<dbReference type="PANTHER" id="PTHR39639">
    <property type="entry name" value="CHROMOSOME 16, WHOLE GENOME SHOTGUN SEQUENCE"/>
    <property type="match status" value="1"/>
</dbReference>
<accession>A0A2K2F6Z7</accession>
<protein>
    <recommendedName>
        <fullName evidence="1">GmrSD restriction endonucleases N-terminal domain-containing protein</fullName>
    </recommendedName>
</protein>
<dbReference type="PANTHER" id="PTHR39639:SF1">
    <property type="entry name" value="DUF262 DOMAIN-CONTAINING PROTEIN"/>
    <property type="match status" value="1"/>
</dbReference>
<dbReference type="EMBL" id="NIOJ01000104">
    <property type="protein sequence ID" value="PNT94557.1"/>
    <property type="molecule type" value="Genomic_DNA"/>
</dbReference>
<evidence type="ECO:0000313" key="3">
    <source>
        <dbReference type="Proteomes" id="UP000236151"/>
    </source>
</evidence>
<reference evidence="2 3" key="1">
    <citation type="submission" date="2017-06" db="EMBL/GenBank/DDBJ databases">
        <title>Investigating the central metabolism of Clostridium thermosuccinogenes.</title>
        <authorList>
            <person name="Koendjbiharie J.G."/>
            <person name="van Kranenburg R."/>
        </authorList>
    </citation>
    <scope>NUCLEOTIDE SEQUENCE [LARGE SCALE GENOMIC DNA]</scope>
    <source>
        <strain evidence="2 3">DSM 5806</strain>
    </source>
</reference>
<dbReference type="InterPro" id="IPR004919">
    <property type="entry name" value="GmrSD_N"/>
</dbReference>
<dbReference type="Proteomes" id="UP000236151">
    <property type="component" value="Unassembled WGS sequence"/>
</dbReference>
<feature type="domain" description="GmrSD restriction endonucleases N-terminal" evidence="1">
    <location>
        <begin position="78"/>
        <end position="224"/>
    </location>
</feature>
<comment type="caution">
    <text evidence="2">The sequence shown here is derived from an EMBL/GenBank/DDBJ whole genome shotgun (WGS) entry which is preliminary data.</text>
</comment>
<dbReference type="AlphaFoldDB" id="A0A2K2F6Z7"/>
<organism evidence="2 3">
    <name type="scientific">Clostridium thermosuccinogenes</name>
    <dbReference type="NCBI Taxonomy" id="84032"/>
    <lineage>
        <taxon>Bacteria</taxon>
        <taxon>Bacillati</taxon>
        <taxon>Bacillota</taxon>
        <taxon>Clostridia</taxon>
        <taxon>Eubacteriales</taxon>
        <taxon>Clostridiaceae</taxon>
        <taxon>Clostridium</taxon>
    </lineage>
</organism>
<evidence type="ECO:0000313" key="2">
    <source>
        <dbReference type="EMBL" id="PNT94557.1"/>
    </source>
</evidence>
<keyword evidence="3" id="KW-1185">Reference proteome</keyword>